<dbReference type="PROSITE" id="PS50928">
    <property type="entry name" value="ABC_TM1"/>
    <property type="match status" value="1"/>
</dbReference>
<feature type="transmembrane region" description="Helical" evidence="7">
    <location>
        <begin position="203"/>
        <end position="223"/>
    </location>
</feature>
<evidence type="ECO:0000256" key="2">
    <source>
        <dbReference type="ARBA" id="ARBA00022448"/>
    </source>
</evidence>
<evidence type="ECO:0000256" key="1">
    <source>
        <dbReference type="ARBA" id="ARBA00004651"/>
    </source>
</evidence>
<dbReference type="EMBL" id="CADCTO010000080">
    <property type="protein sequence ID" value="CAA9223613.1"/>
    <property type="molecule type" value="Genomic_DNA"/>
</dbReference>
<reference evidence="9" key="1">
    <citation type="submission" date="2020-02" db="EMBL/GenBank/DDBJ databases">
        <authorList>
            <person name="Meier V. D."/>
        </authorList>
    </citation>
    <scope>NUCLEOTIDE SEQUENCE</scope>
    <source>
        <strain evidence="9">AVDCRST_MAG63</strain>
    </source>
</reference>
<evidence type="ECO:0000256" key="4">
    <source>
        <dbReference type="ARBA" id="ARBA00022692"/>
    </source>
</evidence>
<feature type="transmembrane region" description="Helical" evidence="7">
    <location>
        <begin position="76"/>
        <end position="100"/>
    </location>
</feature>
<name>A0A6J4HFW4_9BACT</name>
<keyword evidence="6 7" id="KW-0472">Membrane</keyword>
<organism evidence="9">
    <name type="scientific">uncultured Armatimonadetes bacterium</name>
    <dbReference type="NCBI Taxonomy" id="157466"/>
    <lineage>
        <taxon>Bacteria</taxon>
        <taxon>Bacillati</taxon>
        <taxon>Armatimonadota</taxon>
        <taxon>environmental samples</taxon>
    </lineage>
</organism>
<dbReference type="InterPro" id="IPR035906">
    <property type="entry name" value="MetI-like_sf"/>
</dbReference>
<keyword evidence="4 7" id="KW-0812">Transmembrane</keyword>
<gene>
    <name evidence="9" type="ORF">AVDCRST_MAG63-634</name>
</gene>
<sequence length="261" mass="28080">MPAKPPFPWRGWLAAFAVAAILAWSWRGTGFSLAVLAQGLPEMGEYLARLTPSAERPWHARYLPEIQARLLETVRIAFAASVIGSALSLPFVLVGTRTLAPARWAYNLGRGFLNLLRTIPDLVLATVLVAALGLGPLPGLVALVFFTFGIVAKLLSDTIETVDPGPMEAIAAAGGTRLQRALFAVFPQVAPDYAAYTLYAFEINVRVAAVLGLVGAGGIGQTLMTDIQLFRYGRIGLVVFSIFVVVLVIDAFSTWLRSRLV</sequence>
<dbReference type="GO" id="GO:0015416">
    <property type="term" value="F:ABC-type phosphonate transporter activity"/>
    <property type="evidence" value="ECO:0007669"/>
    <property type="project" value="InterPro"/>
</dbReference>
<comment type="similarity">
    <text evidence="7">Belongs to the binding-protein-dependent transport system permease family.</text>
</comment>
<dbReference type="PANTHER" id="PTHR30043:SF1">
    <property type="entry name" value="ABC TRANSPORT SYSTEM PERMEASE PROTEIN P69"/>
    <property type="match status" value="1"/>
</dbReference>
<feature type="transmembrane region" description="Helical" evidence="7">
    <location>
        <begin position="235"/>
        <end position="256"/>
    </location>
</feature>
<accession>A0A6J4HFW4</accession>
<evidence type="ECO:0000256" key="7">
    <source>
        <dbReference type="RuleBase" id="RU363032"/>
    </source>
</evidence>
<evidence type="ECO:0000256" key="3">
    <source>
        <dbReference type="ARBA" id="ARBA00022475"/>
    </source>
</evidence>
<comment type="subcellular location">
    <subcellularLocation>
        <location evidence="1 7">Cell membrane</location>
        <topology evidence="1 7">Multi-pass membrane protein</topology>
    </subcellularLocation>
</comment>
<keyword evidence="2 7" id="KW-0813">Transport</keyword>
<dbReference type="PANTHER" id="PTHR30043">
    <property type="entry name" value="PHOSPHONATES TRANSPORT SYSTEM PERMEASE PROTEIN"/>
    <property type="match status" value="1"/>
</dbReference>
<dbReference type="CDD" id="cd06261">
    <property type="entry name" value="TM_PBP2"/>
    <property type="match status" value="1"/>
</dbReference>
<dbReference type="Pfam" id="PF00528">
    <property type="entry name" value="BPD_transp_1"/>
    <property type="match status" value="1"/>
</dbReference>
<dbReference type="Gene3D" id="1.10.3720.10">
    <property type="entry name" value="MetI-like"/>
    <property type="match status" value="1"/>
</dbReference>
<feature type="transmembrane region" description="Helical" evidence="7">
    <location>
        <begin position="121"/>
        <end position="148"/>
    </location>
</feature>
<dbReference type="GO" id="GO:0005886">
    <property type="term" value="C:plasma membrane"/>
    <property type="evidence" value="ECO:0007669"/>
    <property type="project" value="UniProtKB-SubCell"/>
</dbReference>
<evidence type="ECO:0000313" key="9">
    <source>
        <dbReference type="EMBL" id="CAA9223613.1"/>
    </source>
</evidence>
<dbReference type="InterPro" id="IPR005769">
    <property type="entry name" value="PhnE/PtxC"/>
</dbReference>
<keyword evidence="3" id="KW-1003">Cell membrane</keyword>
<evidence type="ECO:0000256" key="6">
    <source>
        <dbReference type="ARBA" id="ARBA00023136"/>
    </source>
</evidence>
<evidence type="ECO:0000256" key="5">
    <source>
        <dbReference type="ARBA" id="ARBA00022989"/>
    </source>
</evidence>
<dbReference type="SUPFAM" id="SSF161098">
    <property type="entry name" value="MetI-like"/>
    <property type="match status" value="1"/>
</dbReference>
<feature type="domain" description="ABC transmembrane type-1" evidence="8">
    <location>
        <begin position="70"/>
        <end position="253"/>
    </location>
</feature>
<dbReference type="AlphaFoldDB" id="A0A6J4HFW4"/>
<evidence type="ECO:0000259" key="8">
    <source>
        <dbReference type="PROSITE" id="PS50928"/>
    </source>
</evidence>
<dbReference type="InterPro" id="IPR000515">
    <property type="entry name" value="MetI-like"/>
</dbReference>
<proteinExistence type="inferred from homology"/>
<keyword evidence="5 7" id="KW-1133">Transmembrane helix</keyword>
<dbReference type="NCBIfam" id="TIGR01097">
    <property type="entry name" value="PhnE"/>
    <property type="match status" value="1"/>
</dbReference>
<protein>
    <submittedName>
        <fullName evidence="9">Phosphonate ABC transporter permease protein phnE</fullName>
    </submittedName>
</protein>